<dbReference type="InterPro" id="IPR030378">
    <property type="entry name" value="G_CP_dom"/>
</dbReference>
<evidence type="ECO:0000256" key="4">
    <source>
        <dbReference type="ARBA" id="ARBA00022801"/>
    </source>
</evidence>
<dbReference type="InterPro" id="IPR027417">
    <property type="entry name" value="P-loop_NTPase"/>
</dbReference>
<keyword evidence="4" id="KW-0378">Hydrolase</keyword>
<keyword evidence="10" id="KW-1185">Reference proteome</keyword>
<comment type="caution">
    <text evidence="9">The sequence shown here is derived from an EMBL/GenBank/DDBJ whole genome shotgun (WGS) entry which is preliminary data.</text>
</comment>
<dbReference type="OrthoDB" id="2365484at2759"/>
<dbReference type="AlphaFoldDB" id="A0A2A2LHG2"/>
<feature type="domain" description="CP-type G" evidence="8">
    <location>
        <begin position="171"/>
        <end position="380"/>
    </location>
</feature>
<feature type="region of interest" description="Disordered" evidence="7">
    <location>
        <begin position="259"/>
        <end position="286"/>
    </location>
</feature>
<evidence type="ECO:0000256" key="7">
    <source>
        <dbReference type="SAM" id="MobiDB-lite"/>
    </source>
</evidence>
<dbReference type="InterPro" id="IPR006073">
    <property type="entry name" value="GTP-bd"/>
</dbReference>
<feature type="region of interest" description="Disordered" evidence="7">
    <location>
        <begin position="542"/>
        <end position="574"/>
    </location>
</feature>
<dbReference type="PANTHER" id="PTHR45709:SF2">
    <property type="entry name" value="LARGE SUBUNIT GTPASE 1 HOMOLOG"/>
    <property type="match status" value="1"/>
</dbReference>
<reference evidence="9 10" key="1">
    <citation type="journal article" date="2017" name="Curr. Biol.">
        <title>Genome architecture and evolution of a unichromosomal asexual nematode.</title>
        <authorList>
            <person name="Fradin H."/>
            <person name="Zegar C."/>
            <person name="Gutwein M."/>
            <person name="Lucas J."/>
            <person name="Kovtun M."/>
            <person name="Corcoran D."/>
            <person name="Baugh L.R."/>
            <person name="Kiontke K."/>
            <person name="Gunsalus K."/>
            <person name="Fitch D.H."/>
            <person name="Piano F."/>
        </authorList>
    </citation>
    <scope>NUCLEOTIDE SEQUENCE [LARGE SCALE GENOMIC DNA]</scope>
    <source>
        <strain evidence="9">PF1309</strain>
    </source>
</reference>
<dbReference type="CDD" id="cd01857">
    <property type="entry name" value="HSR1_MMR1"/>
    <property type="match status" value="1"/>
</dbReference>
<dbReference type="PANTHER" id="PTHR45709">
    <property type="entry name" value="LARGE SUBUNIT GTPASE 1 HOMOLOG-RELATED"/>
    <property type="match status" value="1"/>
</dbReference>
<evidence type="ECO:0000313" key="9">
    <source>
        <dbReference type="EMBL" id="PAV85663.1"/>
    </source>
</evidence>
<feature type="compositionally biased region" description="Basic residues" evidence="7">
    <location>
        <begin position="24"/>
        <end position="35"/>
    </location>
</feature>
<dbReference type="GO" id="GO:0003924">
    <property type="term" value="F:GTPase activity"/>
    <property type="evidence" value="ECO:0007669"/>
    <property type="project" value="InterPro"/>
</dbReference>
<protein>
    <recommendedName>
        <fullName evidence="6">Large subunit GTPase 1 homolog</fullName>
    </recommendedName>
</protein>
<dbReference type="GO" id="GO:0005525">
    <property type="term" value="F:GTP binding"/>
    <property type="evidence" value="ECO:0007669"/>
    <property type="project" value="UniProtKB-KW"/>
</dbReference>
<feature type="region of interest" description="Disordered" evidence="7">
    <location>
        <begin position="1"/>
        <end position="44"/>
    </location>
</feature>
<dbReference type="SUPFAM" id="SSF52540">
    <property type="entry name" value="P-loop containing nucleoside triphosphate hydrolases"/>
    <property type="match status" value="1"/>
</dbReference>
<dbReference type="GO" id="GO:0000054">
    <property type="term" value="P:ribosomal subunit export from nucleus"/>
    <property type="evidence" value="ECO:0007669"/>
    <property type="project" value="TreeGrafter"/>
</dbReference>
<dbReference type="PROSITE" id="PS51721">
    <property type="entry name" value="G_CP"/>
    <property type="match status" value="1"/>
</dbReference>
<feature type="compositionally biased region" description="Acidic residues" evidence="7">
    <location>
        <begin position="259"/>
        <end position="272"/>
    </location>
</feature>
<feature type="compositionally biased region" description="Polar residues" evidence="7">
    <location>
        <begin position="14"/>
        <end position="23"/>
    </location>
</feature>
<keyword evidence="3" id="KW-0547">Nucleotide-binding</keyword>
<sequence length="574" mass="65036">MTKRRPNNRLPTGANKSLGNSLRNAHHKASRAHRIGKNDEDDIDNPAFVEKESIHYIESITDETSLEEFLAKAELADRQFTAERESFRILDNTPTIVVPSVLDIAENVKLQDEYKDRLKIPRRPPKDTWEDLEDLKKLENENFLKWRNDLAALQQVNGLVLTPFERNLDMWRELWRVVERSDIVIQIVDARNPLLFYSMDLDDYVKEVDPAKQTVLLLNKSDLLEEEHLQMWMDYFKEKKIQAIFWSAIENPKPMKIDEEEERASMSEDSESESTSTTTMEQDSEVLTAETTSSDLLIRDSAALIESLKRIGMVKGVPGEKQLTVGFVGYPNVGKSSTINKLVGAKKVAVSATPGKTRHFQTIHLDEELCLCDCPGLVMPAFAFGRDEMLLNGILPVDHMRDHFGPIGLLMMRMPLNILEDAYAMMLPKEGKPSPLSLLTCLAFVRGFMSSAGIPDCSRAARLIIKDLIAGKLLWVAAPPAATSQEDFDRITYRETDTERKQKGQVALEQIEKRGLLNGDEQRSKQLDANYFGEGVGTAHVKGVSRGVTKKKDGGKKHNNRNKKEKLRRVYADQ</sequence>
<comment type="subcellular location">
    <subcellularLocation>
        <location evidence="1">Cytoplasm</location>
    </subcellularLocation>
</comment>
<organism evidence="9 10">
    <name type="scientific">Diploscapter pachys</name>
    <dbReference type="NCBI Taxonomy" id="2018661"/>
    <lineage>
        <taxon>Eukaryota</taxon>
        <taxon>Metazoa</taxon>
        <taxon>Ecdysozoa</taxon>
        <taxon>Nematoda</taxon>
        <taxon>Chromadorea</taxon>
        <taxon>Rhabditida</taxon>
        <taxon>Rhabditina</taxon>
        <taxon>Rhabditomorpha</taxon>
        <taxon>Rhabditoidea</taxon>
        <taxon>Rhabditidae</taxon>
        <taxon>Diploscapter</taxon>
    </lineage>
</organism>
<evidence type="ECO:0000256" key="2">
    <source>
        <dbReference type="ARBA" id="ARBA00022490"/>
    </source>
</evidence>
<feature type="compositionally biased region" description="Basic residues" evidence="7">
    <location>
        <begin position="553"/>
        <end position="567"/>
    </location>
</feature>
<evidence type="ECO:0000256" key="3">
    <source>
        <dbReference type="ARBA" id="ARBA00022741"/>
    </source>
</evidence>
<dbReference type="Pfam" id="PF01926">
    <property type="entry name" value="MMR_HSR1"/>
    <property type="match status" value="1"/>
</dbReference>
<evidence type="ECO:0000313" key="10">
    <source>
        <dbReference type="Proteomes" id="UP000218231"/>
    </source>
</evidence>
<dbReference type="InterPro" id="IPR043358">
    <property type="entry name" value="GNL1-like"/>
</dbReference>
<evidence type="ECO:0000256" key="5">
    <source>
        <dbReference type="ARBA" id="ARBA00023134"/>
    </source>
</evidence>
<dbReference type="Gene3D" id="3.40.50.300">
    <property type="entry name" value="P-loop containing nucleotide triphosphate hydrolases"/>
    <property type="match status" value="1"/>
</dbReference>
<accession>A0A2A2LHG2</accession>
<dbReference type="GO" id="GO:0005829">
    <property type="term" value="C:cytosol"/>
    <property type="evidence" value="ECO:0007669"/>
    <property type="project" value="TreeGrafter"/>
</dbReference>
<gene>
    <name evidence="9" type="ORF">WR25_08269</name>
</gene>
<dbReference type="Proteomes" id="UP000218231">
    <property type="component" value="Unassembled WGS sequence"/>
</dbReference>
<proteinExistence type="predicted"/>
<evidence type="ECO:0000256" key="6">
    <source>
        <dbReference type="ARBA" id="ARBA00040145"/>
    </source>
</evidence>
<evidence type="ECO:0000259" key="8">
    <source>
        <dbReference type="PROSITE" id="PS51721"/>
    </source>
</evidence>
<keyword evidence="5" id="KW-0342">GTP-binding</keyword>
<dbReference type="EMBL" id="LIAE01006751">
    <property type="protein sequence ID" value="PAV85663.1"/>
    <property type="molecule type" value="Genomic_DNA"/>
</dbReference>
<name>A0A2A2LHG2_9BILA</name>
<keyword evidence="2" id="KW-0963">Cytoplasm</keyword>
<dbReference type="STRING" id="2018661.A0A2A2LHG2"/>
<evidence type="ECO:0000256" key="1">
    <source>
        <dbReference type="ARBA" id="ARBA00004496"/>
    </source>
</evidence>